<dbReference type="AlphaFoldDB" id="A0A4Y2SFW0"/>
<dbReference type="EMBL" id="BGPR01021129">
    <property type="protein sequence ID" value="GBN86135.1"/>
    <property type="molecule type" value="Genomic_DNA"/>
</dbReference>
<accession>A0A4Y2SFW0</accession>
<gene>
    <name evidence="1" type="ORF">AVEN_115870_1</name>
</gene>
<reference evidence="1 2" key="1">
    <citation type="journal article" date="2019" name="Sci. Rep.">
        <title>Orb-weaving spider Araneus ventricosus genome elucidates the spidroin gene catalogue.</title>
        <authorList>
            <person name="Kono N."/>
            <person name="Nakamura H."/>
            <person name="Ohtoshi R."/>
            <person name="Moran D.A.P."/>
            <person name="Shinohara A."/>
            <person name="Yoshida Y."/>
            <person name="Fujiwara M."/>
            <person name="Mori M."/>
            <person name="Tomita M."/>
            <person name="Arakawa K."/>
        </authorList>
    </citation>
    <scope>NUCLEOTIDE SEQUENCE [LARGE SCALE GENOMIC DNA]</scope>
</reference>
<comment type="caution">
    <text evidence="1">The sequence shown here is derived from an EMBL/GenBank/DDBJ whole genome shotgun (WGS) entry which is preliminary data.</text>
</comment>
<organism evidence="1 2">
    <name type="scientific">Araneus ventricosus</name>
    <name type="common">Orbweaver spider</name>
    <name type="synonym">Epeira ventricosa</name>
    <dbReference type="NCBI Taxonomy" id="182803"/>
    <lineage>
        <taxon>Eukaryota</taxon>
        <taxon>Metazoa</taxon>
        <taxon>Ecdysozoa</taxon>
        <taxon>Arthropoda</taxon>
        <taxon>Chelicerata</taxon>
        <taxon>Arachnida</taxon>
        <taxon>Araneae</taxon>
        <taxon>Araneomorphae</taxon>
        <taxon>Entelegynae</taxon>
        <taxon>Araneoidea</taxon>
        <taxon>Araneidae</taxon>
        <taxon>Araneus</taxon>
    </lineage>
</organism>
<dbReference type="Proteomes" id="UP000499080">
    <property type="component" value="Unassembled WGS sequence"/>
</dbReference>
<keyword evidence="2" id="KW-1185">Reference proteome</keyword>
<name>A0A4Y2SFW0_ARAVE</name>
<sequence length="168" mass="19062">MSLWMRSRRIRKRVLISPGSSSSTHNSDAHSLQLECQEAFCCLFRDETRLGTLLYLSTRYSEPHSNLPVPCRRKGERAGMLSISDKGKKERLTHSRYLAEEKGSVPGCSPSLRKATNSVSQALGISQKKRGACREAFRLRKRQQRASRRARSSDYVNRTGIISDGRFD</sequence>
<protein>
    <submittedName>
        <fullName evidence="1">Uncharacterized protein</fullName>
    </submittedName>
</protein>
<evidence type="ECO:0000313" key="1">
    <source>
        <dbReference type="EMBL" id="GBN86135.1"/>
    </source>
</evidence>
<evidence type="ECO:0000313" key="2">
    <source>
        <dbReference type="Proteomes" id="UP000499080"/>
    </source>
</evidence>
<proteinExistence type="predicted"/>